<keyword evidence="3" id="KW-1185">Reference proteome</keyword>
<feature type="compositionally biased region" description="Basic and acidic residues" evidence="1">
    <location>
        <begin position="132"/>
        <end position="144"/>
    </location>
</feature>
<sequence>MADARETEAAALQAAAEAHEQAFGHGGPGQVSENEEKEDLPVLKRPASKNAPKGKPQGKAKSKGKPKTSPKPKVKSSKEQDKDAGEDSTKPLKRKHEDAGEDPKCKKAKGEAPEPKGGKDEDNDKKKKGKAKDKDEERAKKLQLEEPEEPAPEESAVEAAEEPEHRDPKKAWYFNKVLSTMPEPVQALFRSSTISRKEKTKLVHACVGKDDKGKWVATPNNAVVESMSNMYSELVGREKAKGMPKALMLGRLGGGEEALERALRDGDVKCIQQNGKTFYFFEEVEICRSKGKVEATKSSMQNNTPGLEEMSSFQSFLTNFRPTFNEDEGDVNFGLQNPPSSGSSGPDGGRLARLAICDGPVALNASAMQKVEDALQWLYKAKNDARKALQACAGTGQGVQALKSALSSKVQEVLRFQLTLEEVKISGQGEFQETKALLSNTAKALMDTQELVRGLTAMS</sequence>
<comment type="caution">
    <text evidence="2">The sequence shown here is derived from an EMBL/GenBank/DDBJ whole genome shotgun (WGS) entry which is preliminary data.</text>
</comment>
<gene>
    <name evidence="2" type="ORF">CCMP2556_LOCUS9452</name>
</gene>
<feature type="compositionally biased region" description="Basic residues" evidence="1">
    <location>
        <begin position="56"/>
        <end position="75"/>
    </location>
</feature>
<dbReference type="Proteomes" id="UP001642484">
    <property type="component" value="Unassembled WGS sequence"/>
</dbReference>
<name>A0ABP0J3J7_9DINO</name>
<dbReference type="EMBL" id="CAXAMN010004395">
    <property type="protein sequence ID" value="CAK9008937.1"/>
    <property type="molecule type" value="Genomic_DNA"/>
</dbReference>
<proteinExistence type="predicted"/>
<evidence type="ECO:0000313" key="3">
    <source>
        <dbReference type="Proteomes" id="UP001642484"/>
    </source>
</evidence>
<accession>A0ABP0J3J7</accession>
<protein>
    <submittedName>
        <fullName evidence="2">Uncharacterized protein</fullName>
    </submittedName>
</protein>
<evidence type="ECO:0000256" key="1">
    <source>
        <dbReference type="SAM" id="MobiDB-lite"/>
    </source>
</evidence>
<feature type="compositionally biased region" description="Acidic residues" evidence="1">
    <location>
        <begin position="145"/>
        <end position="161"/>
    </location>
</feature>
<feature type="compositionally biased region" description="Basic and acidic residues" evidence="1">
    <location>
        <begin position="76"/>
        <end position="125"/>
    </location>
</feature>
<organism evidence="2 3">
    <name type="scientific">Durusdinium trenchii</name>
    <dbReference type="NCBI Taxonomy" id="1381693"/>
    <lineage>
        <taxon>Eukaryota</taxon>
        <taxon>Sar</taxon>
        <taxon>Alveolata</taxon>
        <taxon>Dinophyceae</taxon>
        <taxon>Suessiales</taxon>
        <taxon>Symbiodiniaceae</taxon>
        <taxon>Durusdinium</taxon>
    </lineage>
</organism>
<reference evidence="2 3" key="1">
    <citation type="submission" date="2024-02" db="EMBL/GenBank/DDBJ databases">
        <authorList>
            <person name="Chen Y."/>
            <person name="Shah S."/>
            <person name="Dougan E. K."/>
            <person name="Thang M."/>
            <person name="Chan C."/>
        </authorList>
    </citation>
    <scope>NUCLEOTIDE SEQUENCE [LARGE SCALE GENOMIC DNA]</scope>
</reference>
<evidence type="ECO:0000313" key="2">
    <source>
        <dbReference type="EMBL" id="CAK9008937.1"/>
    </source>
</evidence>
<feature type="region of interest" description="Disordered" evidence="1">
    <location>
        <begin position="1"/>
        <end position="168"/>
    </location>
</feature>